<dbReference type="Proteomes" id="UP000672009">
    <property type="component" value="Chromosome"/>
</dbReference>
<evidence type="ECO:0000256" key="1">
    <source>
        <dbReference type="SAM" id="MobiDB-lite"/>
    </source>
</evidence>
<dbReference type="RefSeq" id="WP_210219572.1">
    <property type="nucleotide sequence ID" value="NZ_CP072793.1"/>
</dbReference>
<sequence length="181" mass="19822">MTTAIFGKTPKGIQEVETKANGLSMIERWVLISVDGKRTFEDLKALPRVNDLNAVLTLLETGGYIRKVGSSSASVANAAANTATPTTPNTTNAASGSATRFRELPARFDPATFNMAKNFMVNTLNAFKGFYGATSLVRSIDHCQTHEELRDLFDAWHESISGTRQWQKQGADLQKKLLDVI</sequence>
<evidence type="ECO:0000313" key="2">
    <source>
        <dbReference type="EMBL" id="QTR54071.1"/>
    </source>
</evidence>
<dbReference type="AlphaFoldDB" id="A0A975F9V1"/>
<gene>
    <name evidence="2" type="ORF">J9260_02975</name>
</gene>
<evidence type="ECO:0000313" key="3">
    <source>
        <dbReference type="Proteomes" id="UP000672009"/>
    </source>
</evidence>
<reference evidence="2" key="1">
    <citation type="submission" date="2021-04" db="EMBL/GenBank/DDBJ databases">
        <title>Genomics, taxonomy and metabolism of representatives of sulfur bacteria of the genus Thiothrix: Thiothrix fructosivorans QT, Thiothrix unzii A1T and three new species, Thiothrix subterranea sp. nov., Thiothrix litoralis sp. nov. and 'Candidatus Thiothrix anitrata' sp. nov.</title>
        <authorList>
            <person name="Ravin N.V."/>
            <person name="Smolyakov D."/>
            <person name="Rudenko T.S."/>
            <person name="Mardanov A.V."/>
            <person name="Beletsky A.V."/>
            <person name="Markov N.D."/>
            <person name="Fomenkov A.I."/>
            <person name="Roberts R.J."/>
            <person name="Karnachuk O.V."/>
            <person name="Novikov A."/>
            <person name="Grabovich M.Y."/>
        </authorList>
    </citation>
    <scope>NUCLEOTIDE SEQUENCE</scope>
    <source>
        <strain evidence="2">A1</strain>
    </source>
</reference>
<name>A0A975F9V1_9GAMM</name>
<protein>
    <submittedName>
        <fullName evidence="2">Uncharacterized protein</fullName>
    </submittedName>
</protein>
<organism evidence="2 3">
    <name type="scientific">Thiothrix unzii</name>
    <dbReference type="NCBI Taxonomy" id="111769"/>
    <lineage>
        <taxon>Bacteria</taxon>
        <taxon>Pseudomonadati</taxon>
        <taxon>Pseudomonadota</taxon>
        <taxon>Gammaproteobacteria</taxon>
        <taxon>Thiotrichales</taxon>
        <taxon>Thiotrichaceae</taxon>
        <taxon>Thiothrix</taxon>
    </lineage>
</organism>
<keyword evidence="3" id="KW-1185">Reference proteome</keyword>
<feature type="region of interest" description="Disordered" evidence="1">
    <location>
        <begin position="79"/>
        <end position="98"/>
    </location>
</feature>
<proteinExistence type="predicted"/>
<dbReference type="KEGG" id="tun:J9260_02975"/>
<accession>A0A975F9V1</accession>
<dbReference type="EMBL" id="CP072793">
    <property type="protein sequence ID" value="QTR54071.1"/>
    <property type="molecule type" value="Genomic_DNA"/>
</dbReference>